<evidence type="ECO:0000313" key="2">
    <source>
        <dbReference type="Proteomes" id="UP000307841"/>
    </source>
</evidence>
<gene>
    <name evidence="1" type="ORF">E8L90_08255</name>
</gene>
<proteinExistence type="predicted"/>
<reference evidence="1 2" key="1">
    <citation type="submission" date="2019-04" db="EMBL/GenBank/DDBJ databases">
        <title>Whole genome sequencing of Brevibacillus sp. TGS2-1.</title>
        <authorList>
            <person name="Choi A."/>
        </authorList>
    </citation>
    <scope>NUCLEOTIDE SEQUENCE [LARGE SCALE GENOMIC DNA]</scope>
    <source>
        <strain evidence="1 2">TGS2-1</strain>
    </source>
</reference>
<protein>
    <recommendedName>
        <fullName evidence="3">TniQ family protein</fullName>
    </recommendedName>
</protein>
<evidence type="ECO:0000313" key="1">
    <source>
        <dbReference type="EMBL" id="TKI55438.1"/>
    </source>
</evidence>
<evidence type="ECO:0008006" key="3">
    <source>
        <dbReference type="Google" id="ProtNLM"/>
    </source>
</evidence>
<organism evidence="1 2">
    <name type="scientific">Brevibacillus antibioticus</name>
    <dbReference type="NCBI Taxonomy" id="2570228"/>
    <lineage>
        <taxon>Bacteria</taxon>
        <taxon>Bacillati</taxon>
        <taxon>Bacillota</taxon>
        <taxon>Bacilli</taxon>
        <taxon>Bacillales</taxon>
        <taxon>Paenibacillaceae</taxon>
        <taxon>Brevibacillus</taxon>
    </lineage>
</organism>
<keyword evidence="2" id="KW-1185">Reference proteome</keyword>
<dbReference type="AlphaFoldDB" id="A0A4U2Y4M9"/>
<dbReference type="OrthoDB" id="2543325at2"/>
<dbReference type="RefSeq" id="WP_137028852.1">
    <property type="nucleotide sequence ID" value="NZ_SZNK01000001.1"/>
</dbReference>
<sequence>MNPYDISISSESEVHKKLMNPYTWRKNWIRPYESSWSILEKFKFANTLTAREVLKILGTDRVKSLKAGIGSCHRNLITLAGFDSHTVQDVLGFDMVSFHQKIINQLLSPLLERHRTTFFLREDLAICEACLKTGYHSIFHQWRFLHYCPFHLSPLHFACPNCSQIYTYEMTDDGFLSPYVCKCGHFYLQESAARFFYKEWGTDDAIRCNKVKTWLSEVNYNSKKMESIYLFTEKGLHQSPTLFDGVLSFLTNENSKTPKRYISQITTPKISMIKGDQEKYENMTYSKKSYPHIGEYSLGKSRLRVQQEDLFLSYNQLISSIARNLRKTVLMKHKTCIERYFLGDNAAPKCPYAFAYVHWRSFVQGFQSPRHVTARYKRPKTVDHRFVQFPFTLYSEFFEDVVDLWRSQVEDISNESRASLKWVLGRSIAHVSISLFWTWLSIAKKLMTKFIMLQLPPFSYEYLSPFFLVLPFGEQKVYEIHSEAIPDKIKIISEQICPFQTVKSRRDPKRREKIQHAKQQLRYYKISKPNYSNSLKWD</sequence>
<dbReference type="Proteomes" id="UP000307841">
    <property type="component" value="Unassembled WGS sequence"/>
</dbReference>
<accession>A0A4U2Y4M9</accession>
<name>A0A4U2Y4M9_9BACL</name>
<comment type="caution">
    <text evidence="1">The sequence shown here is derived from an EMBL/GenBank/DDBJ whole genome shotgun (WGS) entry which is preliminary data.</text>
</comment>
<dbReference type="EMBL" id="SZNK01000001">
    <property type="protein sequence ID" value="TKI55438.1"/>
    <property type="molecule type" value="Genomic_DNA"/>
</dbReference>